<dbReference type="Proteomes" id="UP000295122">
    <property type="component" value="Unassembled WGS sequence"/>
</dbReference>
<feature type="transmembrane region" description="Helical" evidence="8">
    <location>
        <begin position="98"/>
        <end position="119"/>
    </location>
</feature>
<dbReference type="GO" id="GO:0005886">
    <property type="term" value="C:plasma membrane"/>
    <property type="evidence" value="ECO:0007669"/>
    <property type="project" value="UniProtKB-SubCell"/>
</dbReference>
<keyword evidence="4" id="KW-0997">Cell inner membrane</keyword>
<comment type="caution">
    <text evidence="10">The sequence shown here is derived from an EMBL/GenBank/DDBJ whole genome shotgun (WGS) entry which is preliminary data.</text>
</comment>
<feature type="domain" description="ABC transmembrane type-1" evidence="9">
    <location>
        <begin position="63"/>
        <end position="251"/>
    </location>
</feature>
<dbReference type="PROSITE" id="PS50928">
    <property type="entry name" value="ABC_TM1"/>
    <property type="match status" value="1"/>
</dbReference>
<dbReference type="PANTHER" id="PTHR43357">
    <property type="entry name" value="INNER MEMBRANE ABC TRANSPORTER PERMEASE PROTEIN YDCV"/>
    <property type="match status" value="1"/>
</dbReference>
<proteinExistence type="inferred from homology"/>
<evidence type="ECO:0000313" key="10">
    <source>
        <dbReference type="EMBL" id="TDR90129.1"/>
    </source>
</evidence>
<comment type="similarity">
    <text evidence="8">Belongs to the binding-protein-dependent transport system permease family.</text>
</comment>
<evidence type="ECO:0000256" key="6">
    <source>
        <dbReference type="ARBA" id="ARBA00022989"/>
    </source>
</evidence>
<evidence type="ECO:0000256" key="8">
    <source>
        <dbReference type="RuleBase" id="RU363032"/>
    </source>
</evidence>
<dbReference type="CDD" id="cd06261">
    <property type="entry name" value="TM_PBP2"/>
    <property type="match status" value="1"/>
</dbReference>
<protein>
    <submittedName>
        <fullName evidence="10">Putative spermidine/putrescine transport system permease protein</fullName>
    </submittedName>
</protein>
<dbReference type="InterPro" id="IPR000515">
    <property type="entry name" value="MetI-like"/>
</dbReference>
<keyword evidence="3" id="KW-1003">Cell membrane</keyword>
<evidence type="ECO:0000259" key="9">
    <source>
        <dbReference type="PROSITE" id="PS50928"/>
    </source>
</evidence>
<feature type="transmembrane region" description="Helical" evidence="8">
    <location>
        <begin position="232"/>
        <end position="251"/>
    </location>
</feature>
<evidence type="ECO:0000256" key="4">
    <source>
        <dbReference type="ARBA" id="ARBA00022519"/>
    </source>
</evidence>
<keyword evidence="6 8" id="KW-1133">Transmembrane helix</keyword>
<evidence type="ECO:0000313" key="11">
    <source>
        <dbReference type="Proteomes" id="UP000295122"/>
    </source>
</evidence>
<feature type="transmembrane region" description="Helical" evidence="8">
    <location>
        <begin position="180"/>
        <end position="200"/>
    </location>
</feature>
<evidence type="ECO:0000256" key="2">
    <source>
        <dbReference type="ARBA" id="ARBA00022448"/>
    </source>
</evidence>
<reference evidence="10 11" key="1">
    <citation type="submission" date="2019-03" db="EMBL/GenBank/DDBJ databases">
        <title>Genomic Encyclopedia of Type Strains, Phase IV (KMG-IV): sequencing the most valuable type-strain genomes for metagenomic binning, comparative biology and taxonomic classification.</title>
        <authorList>
            <person name="Goeker M."/>
        </authorList>
    </citation>
    <scope>NUCLEOTIDE SEQUENCE [LARGE SCALE GENOMIC DNA]</scope>
    <source>
        <strain evidence="10 11">DSM 25903</strain>
    </source>
</reference>
<keyword evidence="7 8" id="KW-0472">Membrane</keyword>
<dbReference type="RefSeq" id="WP_133771280.1">
    <property type="nucleotide sequence ID" value="NZ_SNZR01000013.1"/>
</dbReference>
<keyword evidence="5 8" id="KW-0812">Transmembrane</keyword>
<dbReference type="Pfam" id="PF00528">
    <property type="entry name" value="BPD_transp_1"/>
    <property type="match status" value="1"/>
</dbReference>
<evidence type="ECO:0000256" key="5">
    <source>
        <dbReference type="ARBA" id="ARBA00022692"/>
    </source>
</evidence>
<sequence length="263" mass="28229">MATAARILSAIILALVLIFLIMPIAIVIPISFSPSTIFSFPPTGFSLRWYENIRNADGILRALWLSTQIAGLSTAISLLLGTLCAIAIVRGFIPGGRLVATFMTSPLMIPGLVLGIAMLQAAREIGLRDGYAALLLAHVVVTMPFIMRTVLASLALFDFAMVDAARMLGCSYPAALWRVLVPNILPGFVSGALFAFIVSFDNYPVSIFLVDVRTKTLPIQLLNQLEMSPDPTLAAVATIMVVLTILALLVCDRLVGLKRMAAV</sequence>
<feature type="transmembrane region" description="Helical" evidence="8">
    <location>
        <begin position="131"/>
        <end position="159"/>
    </location>
</feature>
<organism evidence="10 11">
    <name type="scientific">Enterovirga rhinocerotis</name>
    <dbReference type="NCBI Taxonomy" id="1339210"/>
    <lineage>
        <taxon>Bacteria</taxon>
        <taxon>Pseudomonadati</taxon>
        <taxon>Pseudomonadota</taxon>
        <taxon>Alphaproteobacteria</taxon>
        <taxon>Hyphomicrobiales</taxon>
        <taxon>Methylobacteriaceae</taxon>
        <taxon>Enterovirga</taxon>
    </lineage>
</organism>
<dbReference type="Gene3D" id="1.10.3720.10">
    <property type="entry name" value="MetI-like"/>
    <property type="match status" value="1"/>
</dbReference>
<dbReference type="SUPFAM" id="SSF161098">
    <property type="entry name" value="MetI-like"/>
    <property type="match status" value="1"/>
</dbReference>
<dbReference type="PANTHER" id="PTHR43357:SF4">
    <property type="entry name" value="INNER MEMBRANE ABC TRANSPORTER PERMEASE PROTEIN YDCV"/>
    <property type="match status" value="1"/>
</dbReference>
<name>A0A4V3DXU6_9HYPH</name>
<accession>A0A4V3DXU6</accession>
<gene>
    <name evidence="10" type="ORF">EV668_2971</name>
</gene>
<dbReference type="OrthoDB" id="5622164at2"/>
<keyword evidence="11" id="KW-1185">Reference proteome</keyword>
<dbReference type="AlphaFoldDB" id="A0A4V3DXU6"/>
<comment type="subcellular location">
    <subcellularLocation>
        <location evidence="1">Cell inner membrane</location>
        <topology evidence="1">Multi-pass membrane protein</topology>
    </subcellularLocation>
    <subcellularLocation>
        <location evidence="8">Cell membrane</location>
        <topology evidence="8">Multi-pass membrane protein</topology>
    </subcellularLocation>
</comment>
<keyword evidence="2 8" id="KW-0813">Transport</keyword>
<feature type="transmembrane region" description="Helical" evidence="8">
    <location>
        <begin position="7"/>
        <end position="32"/>
    </location>
</feature>
<evidence type="ECO:0000256" key="3">
    <source>
        <dbReference type="ARBA" id="ARBA00022475"/>
    </source>
</evidence>
<dbReference type="EMBL" id="SNZR01000013">
    <property type="protein sequence ID" value="TDR90129.1"/>
    <property type="molecule type" value="Genomic_DNA"/>
</dbReference>
<dbReference type="GO" id="GO:0055085">
    <property type="term" value="P:transmembrane transport"/>
    <property type="evidence" value="ECO:0007669"/>
    <property type="project" value="InterPro"/>
</dbReference>
<dbReference type="InterPro" id="IPR035906">
    <property type="entry name" value="MetI-like_sf"/>
</dbReference>
<evidence type="ECO:0000256" key="7">
    <source>
        <dbReference type="ARBA" id="ARBA00023136"/>
    </source>
</evidence>
<feature type="transmembrane region" description="Helical" evidence="8">
    <location>
        <begin position="69"/>
        <end position="89"/>
    </location>
</feature>
<evidence type="ECO:0000256" key="1">
    <source>
        <dbReference type="ARBA" id="ARBA00004429"/>
    </source>
</evidence>